<feature type="domain" description="Ig-like" evidence="3">
    <location>
        <begin position="668"/>
        <end position="747"/>
    </location>
</feature>
<feature type="domain" description="Ig-like" evidence="3">
    <location>
        <begin position="1578"/>
        <end position="1674"/>
    </location>
</feature>
<feature type="domain" description="Ig-like" evidence="3">
    <location>
        <begin position="1172"/>
        <end position="1251"/>
    </location>
</feature>
<dbReference type="PANTHER" id="PTHR41775:SF1">
    <property type="entry name" value="PEPTIDASE M6-LIKE DOMAIN-CONTAINING PROTEIN"/>
    <property type="match status" value="1"/>
</dbReference>
<organism evidence="4 5">
    <name type="scientific">Sulfidibacter corallicola</name>
    <dbReference type="NCBI Taxonomy" id="2818388"/>
    <lineage>
        <taxon>Bacteria</taxon>
        <taxon>Pseudomonadati</taxon>
        <taxon>Acidobacteriota</taxon>
        <taxon>Holophagae</taxon>
        <taxon>Acanthopleuribacterales</taxon>
        <taxon>Acanthopleuribacteraceae</taxon>
        <taxon>Sulfidibacter</taxon>
    </lineage>
</organism>
<accession>A0A8A4TK19</accession>
<feature type="domain" description="Ig-like" evidence="3">
    <location>
        <begin position="1350"/>
        <end position="1420"/>
    </location>
</feature>
<dbReference type="InterPro" id="IPR007110">
    <property type="entry name" value="Ig-like_dom"/>
</dbReference>
<evidence type="ECO:0000259" key="3">
    <source>
        <dbReference type="PROSITE" id="PS50835"/>
    </source>
</evidence>
<sequence>MARFGMRGWIFLWAVFQAATCLWAASPAAPIEVTLKQPDGTAFVARSRGNYYVSWMETLDGHTIVKEKDTWYYAEKALDGSLRATRSVVGSLPATELSRLPRHLRPAPTEREEPWAVVRRGATTQPILVLLVSFSNRSFTYSVSDFESAIFGATGSVKEFFLENSYNNFTVTPASETQGTSNDGMISVTLGYNHPNPGQTTSTSRTIAIDAVTAANSFIDYSSFDTDADGAVSASELSIVLILAGYENSFGGASSPTPRVWGHKSSFSTTTLDSVDLSPYTMFGEIHEVGATSRRATIGIMCHELGHLMFGLPDLYDITGGSEGIGDWGLMGSGSWNQTGGASGDTPAHLMAWCKEQVDFLTPTVVTSSQTSVSLNSLEGSADARRINLDPYKVREYFLIAARHRTDYDGGLPGDGVMVWHIDPSQTTNADENRKLVDLEEADGLAELDSETDQGDTGDPYPGSTNNTTFNDSSNPNSKDNDGTATNVALTNFAASKRAAFTLDIDPGSVADYNHVRYDDTTSISGVGFGSNTAFTALNVENTTGHDTLDGFEVFIREGPATVDFYFYTSFAGSSVSGLIHSETGFAATAGWNRFMLATPQSFPDGATRAMVLRINDTGTTFPAAVDGAGPFSGRSYISGSQTSGYSSLSNFGDLAQIVLLSSACSAPAISSQPSSQAACSGDNVTFSVTATGDSLGYQWRKNGVDIGGATSSSYMLSSVSGSDAATYTCVITNACDSVTSNGAVLSLNTDTSVDTNPSNQNVCSGDNASFTVTASGTSLTYQWRKGGVDIGGATSATYSITGVDAGDAGSYDCVVTGACGSQTSTAATLSLIADTAITNQPSGTTVCPGDDPTLMVVATGSNVTYQWRKGGVNIGGATSASYAIVDAEAGDAGSYDVVVAGDCGSVTSNAVNLVVDEAPAINSQPQAVTVCPGDNTSFSVTATGTGLTYQWRLGGVDIGGATSATYSITGADAGDVGSYDCVITGTCGSVTSNAVNLNLNEATAISAHPGSGSVCEGANTTLTITATGTSLSYQWRLNGINIGGANAASYSIVGAGSGDAGTYDCVVTGACSSLISNGASIAVDDLTAITGQPQASVVCAGDNTSFSVTATGTGLTYQWRKDSVDIGGATSATYSITGADTGDAANYDCVVTGACGSQTSNVASLTVNEATAISAQPNGAVLCEGDDTTLTVTANGTSLTYQWRLNGANISGATSASYAITGADAGDAGNYDCVVTGSCGTATSSVAAVTVNPTTAISTQPQAQTLCEGDTALFTVVATGSGLSYQWRKDGTNIAGQTASTLSIANLDANDAANYDCVIDGDCGNVTSNAVALQITDSVDITQQPGALVRCEGETAIFTVAATGASSFQWRLGGVNIAGATSATLTIDPVALADAGSYDCVVTGSCGTQASGSASLTVNQALAIANQPSGATVCLGDPIQLSVTASGDGLTYQWFKDAQALNGETGATLSIAGAVADDAGSYFCRLTGTCGTLDSQAAAVNVVEATQITDQPDAVQICAGASATFTVVAEGAGLGYQWRKDGADLPGETGASLVLDDVQAADAGAYTCVITGSCGDPITSATANLSLRPDTAIDTQPIGEVACIGDDVQFDVGASGEGLTYQWRKNGQDIVGATNTTLILNDVGNDDAATYTCVVDGDCGPAVTSSGASLLISPDTQITSQPADVSSCDGGTAQFTVAADGSALTYQWRLDGLDLPGETSASLVLQNLGSGDEGLYDCVVDGGCGPQVVSDSASLTLDGVFELRVAPGSTAQGLAPLTLTADVGCSVGVPTFEWYDHVSNTLVGTEAALVLDPVLTETAVFRIEVTDSGTSESLVGLVTVLVHPGSTDLNGDGFNNVEDLFLLLPDWRRESEFNATGDALIDVRDLMYINLGP</sequence>
<keyword evidence="5" id="KW-1185">Reference proteome</keyword>
<evidence type="ECO:0000313" key="4">
    <source>
        <dbReference type="EMBL" id="QTD49168.1"/>
    </source>
</evidence>
<feature type="compositionally biased region" description="Low complexity" evidence="1">
    <location>
        <begin position="464"/>
        <end position="478"/>
    </location>
</feature>
<proteinExistence type="predicted"/>
<feature type="domain" description="Ig-like" evidence="3">
    <location>
        <begin position="1254"/>
        <end position="1337"/>
    </location>
</feature>
<protein>
    <submittedName>
        <fullName evidence="4">Immunoglobulin domain-containing protein</fullName>
    </submittedName>
</protein>
<dbReference type="PROSITE" id="PS50835">
    <property type="entry name" value="IG_LIKE"/>
    <property type="match status" value="12"/>
</dbReference>
<dbReference type="SMART" id="SM00408">
    <property type="entry name" value="IGc2"/>
    <property type="match status" value="7"/>
</dbReference>
<dbReference type="KEGG" id="scor:J3U87_26580"/>
<dbReference type="EMBL" id="CP071793">
    <property type="protein sequence ID" value="QTD49168.1"/>
    <property type="molecule type" value="Genomic_DNA"/>
</dbReference>
<dbReference type="RefSeq" id="WP_237378809.1">
    <property type="nucleotide sequence ID" value="NZ_CP071793.1"/>
</dbReference>
<feature type="chain" id="PRO_5035160522" evidence="2">
    <location>
        <begin position="25"/>
        <end position="1894"/>
    </location>
</feature>
<gene>
    <name evidence="4" type="ORF">J3U87_26580</name>
</gene>
<dbReference type="PROSITE" id="PS00018">
    <property type="entry name" value="EF_HAND_1"/>
    <property type="match status" value="1"/>
</dbReference>
<dbReference type="SUPFAM" id="SSF48726">
    <property type="entry name" value="Immunoglobulin"/>
    <property type="match status" value="13"/>
</dbReference>
<feature type="domain" description="Ig-like" evidence="3">
    <location>
        <begin position="1507"/>
        <end position="1572"/>
    </location>
</feature>
<name>A0A8A4TK19_SULCO</name>
<feature type="region of interest" description="Disordered" evidence="1">
    <location>
        <begin position="446"/>
        <end position="484"/>
    </location>
</feature>
<dbReference type="PANTHER" id="PTHR41775">
    <property type="entry name" value="SECRETED PROTEIN-RELATED"/>
    <property type="match status" value="1"/>
</dbReference>
<dbReference type="Pfam" id="PF05547">
    <property type="entry name" value="Peptidase_M6"/>
    <property type="match status" value="1"/>
</dbReference>
<feature type="domain" description="Ig-like" evidence="3">
    <location>
        <begin position="1437"/>
        <end position="1502"/>
    </location>
</feature>
<feature type="domain" description="Ig-like" evidence="3">
    <location>
        <begin position="1004"/>
        <end position="1083"/>
    </location>
</feature>
<dbReference type="InterPro" id="IPR013783">
    <property type="entry name" value="Ig-like_fold"/>
</dbReference>
<evidence type="ECO:0000313" key="5">
    <source>
        <dbReference type="Proteomes" id="UP000663929"/>
    </source>
</evidence>
<dbReference type="InterPro" id="IPR036179">
    <property type="entry name" value="Ig-like_dom_sf"/>
</dbReference>
<feature type="domain" description="Ig-like" evidence="3">
    <location>
        <begin position="752"/>
        <end position="831"/>
    </location>
</feature>
<feature type="domain" description="Ig-like" evidence="3">
    <location>
        <begin position="1092"/>
        <end position="1169"/>
    </location>
</feature>
<dbReference type="SMART" id="SM00409">
    <property type="entry name" value="IG"/>
    <property type="match status" value="14"/>
</dbReference>
<evidence type="ECO:0000256" key="2">
    <source>
        <dbReference type="SAM" id="SignalP"/>
    </source>
</evidence>
<dbReference type="Gene3D" id="2.60.40.10">
    <property type="entry name" value="Immunoglobulins"/>
    <property type="match status" value="13"/>
</dbReference>
<dbReference type="InterPro" id="IPR013098">
    <property type="entry name" value="Ig_I-set"/>
</dbReference>
<feature type="compositionally biased region" description="Acidic residues" evidence="1">
    <location>
        <begin position="446"/>
        <end position="456"/>
    </location>
</feature>
<dbReference type="Pfam" id="PF07679">
    <property type="entry name" value="I-set"/>
    <property type="match status" value="3"/>
</dbReference>
<dbReference type="GO" id="GO:0008233">
    <property type="term" value="F:peptidase activity"/>
    <property type="evidence" value="ECO:0007669"/>
    <property type="project" value="InterPro"/>
</dbReference>
<dbReference type="InterPro" id="IPR003599">
    <property type="entry name" value="Ig_sub"/>
</dbReference>
<dbReference type="Proteomes" id="UP000663929">
    <property type="component" value="Chromosome"/>
</dbReference>
<dbReference type="InterPro" id="IPR003598">
    <property type="entry name" value="Ig_sub2"/>
</dbReference>
<dbReference type="NCBIfam" id="TIGR03296">
    <property type="entry name" value="M6dom_TIGR03296"/>
    <property type="match status" value="1"/>
</dbReference>
<keyword evidence="2" id="KW-0732">Signal</keyword>
<feature type="signal peptide" evidence="2">
    <location>
        <begin position="1"/>
        <end position="24"/>
    </location>
</feature>
<feature type="domain" description="Ig-like" evidence="3">
    <location>
        <begin position="1675"/>
        <end position="1757"/>
    </location>
</feature>
<dbReference type="InterPro" id="IPR008757">
    <property type="entry name" value="Peptidase_M6-like_domain"/>
</dbReference>
<reference evidence="4" key="1">
    <citation type="submission" date="2021-03" db="EMBL/GenBank/DDBJ databases">
        <title>Acanthopleuribacteraceae sp. M133.</title>
        <authorList>
            <person name="Wang G."/>
        </authorList>
    </citation>
    <scope>NUCLEOTIDE SEQUENCE</scope>
    <source>
        <strain evidence="4">M133</strain>
    </source>
</reference>
<dbReference type="InterPro" id="IPR018247">
    <property type="entry name" value="EF_Hand_1_Ca_BS"/>
</dbReference>
<dbReference type="GO" id="GO:0006508">
    <property type="term" value="P:proteolysis"/>
    <property type="evidence" value="ECO:0007669"/>
    <property type="project" value="InterPro"/>
</dbReference>
<evidence type="ECO:0000256" key="1">
    <source>
        <dbReference type="SAM" id="MobiDB-lite"/>
    </source>
</evidence>
<dbReference type="Pfam" id="PF13927">
    <property type="entry name" value="Ig_3"/>
    <property type="match status" value="1"/>
</dbReference>
<feature type="domain" description="Ig-like" evidence="3">
    <location>
        <begin position="920"/>
        <end position="997"/>
    </location>
</feature>